<sequence length="699" mass="73118">MQVSGRFSPHPRGFGFVDPAPTATGNPPVVVDDAGRTHKVESVFVPPDVARGWIADDRVVATLAVDDQGRLNAASMTLESRQRRFVVGVVQPFAGKMVLSPDARLGSGEIPMDDAMSAKLMHAEGKQIVATLAPTGKAMCTALVAGPLPTFAPSAVRARAVVIAHGGATPDSIPGGPAAVGLPPAETNSNVLRATGRMAAGQAGLSAGLSSEEGPVPGPHAEMIDRRHEVQVTIDADTSKDLDDALTGAWSGQAADPVLVKVHIADAAGTIGIGSAADRYARTVAATAYFTAGPNASMIDPALSEGDLSLLPKQDRRAVTVTMLVDPDGSVSGTEVDLSWINPDARLSYAAVEEYLENPTPTGLAKTRNGVSGADPESLGAVTATVISLAEAARRLGAERDARDTLEDLFTDAELEAVVVDGKIRTAEADPHPVAQRVVERLMVAANEAVAGWAHAIGLPMLYRGHVGFDPERVDTLRQAAAALNVPFAEDATIQPKDLVALVERLQEEGREDAAAALATVATGVVARAGYTATPSAHDALGSGFYTHFTSPLRRYTDLVVHRQLRAAIADEMPPYTTEDLAALATWLDARGGAVNHAQALERNALWAVLLDRKAITWPTPGTVVGISKAGLRIRLTVPGVVGFMSAARALGLPPRERASLELDETGMATVDGKYHLGASIKVRLDRLDELGRPDVKPA</sequence>
<dbReference type="KEGG" id="euz:DVS28_a3896"/>
<dbReference type="GO" id="GO:0000932">
    <property type="term" value="C:P-body"/>
    <property type="evidence" value="ECO:0007669"/>
    <property type="project" value="TreeGrafter"/>
</dbReference>
<feature type="region of interest" description="Disordered" evidence="1">
    <location>
        <begin position="1"/>
        <end position="26"/>
    </location>
</feature>
<dbReference type="GO" id="GO:0000175">
    <property type="term" value="F:3'-5'-RNA exonuclease activity"/>
    <property type="evidence" value="ECO:0007669"/>
    <property type="project" value="TreeGrafter"/>
</dbReference>
<accession>A0A346Y271</accession>
<evidence type="ECO:0000313" key="4">
    <source>
        <dbReference type="Proteomes" id="UP000264006"/>
    </source>
</evidence>
<dbReference type="InterPro" id="IPR001900">
    <property type="entry name" value="RNase_II/R"/>
</dbReference>
<dbReference type="AlphaFoldDB" id="A0A346Y271"/>
<name>A0A346Y271_9ACTN</name>
<evidence type="ECO:0000313" key="3">
    <source>
        <dbReference type="EMBL" id="AXV08568.1"/>
    </source>
</evidence>
<evidence type="ECO:0000259" key="2">
    <source>
        <dbReference type="SMART" id="SM00955"/>
    </source>
</evidence>
<evidence type="ECO:0000256" key="1">
    <source>
        <dbReference type="SAM" id="MobiDB-lite"/>
    </source>
</evidence>
<dbReference type="PANTHER" id="PTHR23355:SF42">
    <property type="entry name" value="RIBONUCLEASE II, CHLOROPLASTIC_MITOCHONDRIAL"/>
    <property type="match status" value="1"/>
</dbReference>
<feature type="domain" description="RNB" evidence="2">
    <location>
        <begin position="223"/>
        <end position="571"/>
    </location>
</feature>
<protein>
    <submittedName>
        <fullName evidence="3">3'-to-5' exoribonuclease RNase R</fullName>
    </submittedName>
</protein>
<dbReference type="EMBL" id="CP031165">
    <property type="protein sequence ID" value="AXV08568.1"/>
    <property type="molecule type" value="Genomic_DNA"/>
</dbReference>
<dbReference type="GO" id="GO:0003723">
    <property type="term" value="F:RNA binding"/>
    <property type="evidence" value="ECO:0007669"/>
    <property type="project" value="InterPro"/>
</dbReference>
<reference evidence="3 4" key="1">
    <citation type="submission" date="2018-09" db="EMBL/GenBank/DDBJ databases">
        <title>Complete genome sequence of Euzebya sp. DY32-46 isolated from seawater of Pacific Ocean.</title>
        <authorList>
            <person name="Xu L."/>
            <person name="Wu Y.-H."/>
            <person name="Xu X.-W."/>
        </authorList>
    </citation>
    <scope>NUCLEOTIDE SEQUENCE [LARGE SCALE GENOMIC DNA]</scope>
    <source>
        <strain evidence="3 4">DY32-46</strain>
    </source>
</reference>
<dbReference type="InterPro" id="IPR050180">
    <property type="entry name" value="RNR_Ribonuclease"/>
</dbReference>
<organism evidence="3 4">
    <name type="scientific">Euzebya pacifica</name>
    <dbReference type="NCBI Taxonomy" id="1608957"/>
    <lineage>
        <taxon>Bacteria</taxon>
        <taxon>Bacillati</taxon>
        <taxon>Actinomycetota</taxon>
        <taxon>Nitriliruptoria</taxon>
        <taxon>Euzebyales</taxon>
    </lineage>
</organism>
<gene>
    <name evidence="3" type="ORF">DVS28_a3896</name>
</gene>
<proteinExistence type="predicted"/>
<dbReference type="Pfam" id="PF00773">
    <property type="entry name" value="RNB"/>
    <property type="match status" value="1"/>
</dbReference>
<dbReference type="PANTHER" id="PTHR23355">
    <property type="entry name" value="RIBONUCLEASE"/>
    <property type="match status" value="1"/>
</dbReference>
<dbReference type="SMART" id="SM00955">
    <property type="entry name" value="RNB"/>
    <property type="match status" value="1"/>
</dbReference>
<dbReference type="GO" id="GO:0006402">
    <property type="term" value="P:mRNA catabolic process"/>
    <property type="evidence" value="ECO:0007669"/>
    <property type="project" value="TreeGrafter"/>
</dbReference>
<dbReference type="InterPro" id="IPR012340">
    <property type="entry name" value="NA-bd_OB-fold"/>
</dbReference>
<dbReference type="SUPFAM" id="SSF50249">
    <property type="entry name" value="Nucleic acid-binding proteins"/>
    <property type="match status" value="1"/>
</dbReference>
<keyword evidence="4" id="KW-1185">Reference proteome</keyword>
<dbReference type="Proteomes" id="UP000264006">
    <property type="component" value="Chromosome"/>
</dbReference>